<evidence type="ECO:0000313" key="3">
    <source>
        <dbReference type="Proteomes" id="UP001164506"/>
    </source>
</evidence>
<gene>
    <name evidence="2" type="ORF">LDH80_36630</name>
</gene>
<protein>
    <submittedName>
        <fullName evidence="2">Uncharacterized protein</fullName>
    </submittedName>
</protein>
<dbReference type="EMBL" id="CP084204">
    <property type="protein sequence ID" value="UZX25885.1"/>
    <property type="molecule type" value="Genomic_DNA"/>
</dbReference>
<accession>A0ABY6R8I3</accession>
<feature type="region of interest" description="Disordered" evidence="1">
    <location>
        <begin position="1"/>
        <end position="53"/>
    </location>
</feature>
<evidence type="ECO:0000256" key="1">
    <source>
        <dbReference type="SAM" id="MobiDB-lite"/>
    </source>
</evidence>
<organism evidence="2 3">
    <name type="scientific">Streptomyces tanashiensis</name>
    <dbReference type="NCBI Taxonomy" id="67367"/>
    <lineage>
        <taxon>Bacteria</taxon>
        <taxon>Bacillati</taxon>
        <taxon>Actinomycetota</taxon>
        <taxon>Actinomycetes</taxon>
        <taxon>Kitasatosporales</taxon>
        <taxon>Streptomycetaceae</taxon>
        <taxon>Streptomyces</taxon>
    </lineage>
</organism>
<evidence type="ECO:0000313" key="2">
    <source>
        <dbReference type="EMBL" id="UZX25885.1"/>
    </source>
</evidence>
<dbReference type="GeneID" id="95605084"/>
<name>A0ABY6R8I3_9ACTN</name>
<sequence>MHIPLEGMGRQAVRLATPADEDDDAWQASASGPHRLGTHIVVRDSAAPPKPSR</sequence>
<proteinExistence type="predicted"/>
<reference evidence="2" key="1">
    <citation type="submission" date="2021-09" db="EMBL/GenBank/DDBJ databases">
        <title>Complete genome sequence and metabolic characterization of Streptomyces tanashiensis DSM 731 the producer of antibacterial Kalafungin and diverse secondary metabolites.</title>
        <authorList>
            <person name="Abbasi M.N."/>
            <person name="Anwar M.N."/>
            <person name="Alam K."/>
            <person name="Shoaib M."/>
            <person name="Lin Z."/>
            <person name="Hayat M."/>
            <person name="Ali M.I."/>
            <person name="Malik H.M.T."/>
            <person name="Ahmed I."/>
            <person name="Li A."/>
            <person name="Hailong Wang H."/>
            <person name="Zhang Y."/>
        </authorList>
    </citation>
    <scope>NUCLEOTIDE SEQUENCE</scope>
    <source>
        <strain evidence="2">Kala</strain>
    </source>
</reference>
<dbReference type="Proteomes" id="UP001164506">
    <property type="component" value="Chromosome"/>
</dbReference>
<keyword evidence="3" id="KW-1185">Reference proteome</keyword>
<dbReference type="RefSeq" id="WP_267260143.1">
    <property type="nucleotide sequence ID" value="NZ_CP084204.1"/>
</dbReference>